<accession>A0A8E2W7B6</accession>
<protein>
    <submittedName>
        <fullName evidence="1">Uncharacterized protein</fullName>
    </submittedName>
</protein>
<dbReference type="EMBL" id="QGGH01000014">
    <property type="protein sequence ID" value="PWJ87818.1"/>
    <property type="molecule type" value="Genomic_DNA"/>
</dbReference>
<organism evidence="1 2">
    <name type="scientific">Rhizobium loti</name>
    <name type="common">Mesorhizobium loti</name>
    <dbReference type="NCBI Taxonomy" id="381"/>
    <lineage>
        <taxon>Bacteria</taxon>
        <taxon>Pseudomonadati</taxon>
        <taxon>Pseudomonadota</taxon>
        <taxon>Alphaproteobacteria</taxon>
        <taxon>Hyphomicrobiales</taxon>
        <taxon>Phyllobacteriaceae</taxon>
        <taxon>Mesorhizobium</taxon>
    </lineage>
</organism>
<name>A0A8E2W7B6_RHILI</name>
<gene>
    <name evidence="1" type="ORF">C8D77_114109</name>
</gene>
<dbReference type="AlphaFoldDB" id="A0A8E2W7B6"/>
<comment type="caution">
    <text evidence="1">The sequence shown here is derived from an EMBL/GenBank/DDBJ whole genome shotgun (WGS) entry which is preliminary data.</text>
</comment>
<reference evidence="1 2" key="1">
    <citation type="submission" date="2018-05" db="EMBL/GenBank/DDBJ databases">
        <title>Genomic Encyclopedia of Type Strains, Phase IV (KMG-IV): sequencing the most valuable type-strain genomes for metagenomic binning, comparative biology and taxonomic classification.</title>
        <authorList>
            <person name="Goeker M."/>
        </authorList>
    </citation>
    <scope>NUCLEOTIDE SEQUENCE [LARGE SCALE GENOMIC DNA]</scope>
    <source>
        <strain evidence="1 2">DSM 2626</strain>
    </source>
</reference>
<sequence>MNTAREMLATAHKSMTKTVIAAHALDMADELQRMRSAFGNALEGLNAAAAAVGSFEELVRILKADIRTASNLFQSGRKRAARELLLRMAATPDLDQINLPMHHVEWSTDIFEPQAH</sequence>
<dbReference type="GeneID" id="61055369"/>
<dbReference type="Proteomes" id="UP000245631">
    <property type="component" value="Unassembled WGS sequence"/>
</dbReference>
<dbReference type="RefSeq" id="WP_109671283.1">
    <property type="nucleotide sequence ID" value="NZ_QGGH01000014.1"/>
</dbReference>
<evidence type="ECO:0000313" key="2">
    <source>
        <dbReference type="Proteomes" id="UP000245631"/>
    </source>
</evidence>
<evidence type="ECO:0000313" key="1">
    <source>
        <dbReference type="EMBL" id="PWJ87818.1"/>
    </source>
</evidence>
<proteinExistence type="predicted"/>